<dbReference type="InterPro" id="IPR032816">
    <property type="entry name" value="VTT_dom"/>
</dbReference>
<comment type="subcellular location">
    <subcellularLocation>
        <location evidence="1 7">Cell membrane</location>
        <topology evidence="1 7">Multi-pass membrane protein</topology>
    </subcellularLocation>
</comment>
<dbReference type="KEGG" id="eke:EK0264_09920"/>
<dbReference type="FunCoup" id="A0A7L4YT68">
    <property type="interactions" value="12"/>
</dbReference>
<dbReference type="GO" id="GO:0005886">
    <property type="term" value="C:plasma membrane"/>
    <property type="evidence" value="ECO:0007669"/>
    <property type="project" value="UniProtKB-SubCell"/>
</dbReference>
<evidence type="ECO:0000256" key="3">
    <source>
        <dbReference type="ARBA" id="ARBA00022475"/>
    </source>
</evidence>
<evidence type="ECO:0000256" key="1">
    <source>
        <dbReference type="ARBA" id="ARBA00004651"/>
    </source>
</evidence>
<keyword evidence="5 7" id="KW-1133">Transmembrane helix</keyword>
<dbReference type="InParanoid" id="A0A7L4YT68"/>
<evidence type="ECO:0000313" key="11">
    <source>
        <dbReference type="Proteomes" id="UP000463857"/>
    </source>
</evidence>
<evidence type="ECO:0000313" key="10">
    <source>
        <dbReference type="EMBL" id="QHC02376.1"/>
    </source>
</evidence>
<dbReference type="Proteomes" id="UP000463857">
    <property type="component" value="Chromosome"/>
</dbReference>
<gene>
    <name evidence="10" type="ORF">EK0264_09920</name>
</gene>
<feature type="compositionally biased region" description="Basic and acidic residues" evidence="8">
    <location>
        <begin position="240"/>
        <end position="250"/>
    </location>
</feature>
<protein>
    <submittedName>
        <fullName evidence="10">DedA family protein</fullName>
    </submittedName>
</protein>
<comment type="similarity">
    <text evidence="2 7">Belongs to the DedA family.</text>
</comment>
<evidence type="ECO:0000256" key="6">
    <source>
        <dbReference type="ARBA" id="ARBA00023136"/>
    </source>
</evidence>
<dbReference type="Pfam" id="PF09335">
    <property type="entry name" value="VTT_dom"/>
    <property type="match status" value="1"/>
</dbReference>
<feature type="compositionally biased region" description="Basic and acidic residues" evidence="8">
    <location>
        <begin position="205"/>
        <end position="216"/>
    </location>
</feature>
<dbReference type="AlphaFoldDB" id="A0A7L4YT68"/>
<keyword evidence="11" id="KW-1185">Reference proteome</keyword>
<feature type="region of interest" description="Disordered" evidence="8">
    <location>
        <begin position="201"/>
        <end position="250"/>
    </location>
</feature>
<evidence type="ECO:0000256" key="4">
    <source>
        <dbReference type="ARBA" id="ARBA00022692"/>
    </source>
</evidence>
<dbReference type="EMBL" id="CP047156">
    <property type="protein sequence ID" value="QHC02376.1"/>
    <property type="molecule type" value="Genomic_DNA"/>
</dbReference>
<sequence length="250" mass="27291">MKLGPWVVLGVCAILFAECGLLVGFFLPGDTLLFFTGIFHASGIITTSLWLLFIYMVAAAFAGNMVGYGIGYKLGPAVFSRPDARLLKPEYIERSAAMFEKYGKPAVVLSRFVPVVRTITPPMAGASKMHGRIYALYSFLGGILWVVSITLLGIWLGQVAFIRENLDLIIVGAVAVVVLATAGPAIWHLIERRRRLAKMTPQQRAAERAQIEDRATVEAPDELGGYDPEKHGATPQQHGPGDDVPPREDR</sequence>
<dbReference type="OrthoDB" id="9813426at2"/>
<reference evidence="10 11" key="1">
    <citation type="journal article" date="2018" name="Int. J. Syst. Evol. Microbiol.">
        <title>Epidermidibacterium keratini gen. nov., sp. nov., a member of the family Sporichthyaceae, isolated from keratin epidermis.</title>
        <authorList>
            <person name="Lee D.G."/>
            <person name="Trujillo M.E."/>
            <person name="Kang S."/>
            <person name="Nam J.J."/>
            <person name="Kim Y.J."/>
        </authorList>
    </citation>
    <scope>NUCLEOTIDE SEQUENCE [LARGE SCALE GENOMIC DNA]</scope>
    <source>
        <strain evidence="10 11">EPI-7</strain>
    </source>
</reference>
<feature type="transmembrane region" description="Helical" evidence="7">
    <location>
        <begin position="168"/>
        <end position="190"/>
    </location>
</feature>
<feature type="transmembrane region" description="Helical" evidence="7">
    <location>
        <begin position="133"/>
        <end position="156"/>
    </location>
</feature>
<evidence type="ECO:0000256" key="2">
    <source>
        <dbReference type="ARBA" id="ARBA00010792"/>
    </source>
</evidence>
<dbReference type="PANTHER" id="PTHR30353:SF0">
    <property type="entry name" value="TRANSMEMBRANE PROTEIN"/>
    <property type="match status" value="1"/>
</dbReference>
<evidence type="ECO:0000256" key="7">
    <source>
        <dbReference type="RuleBase" id="RU367016"/>
    </source>
</evidence>
<keyword evidence="6 7" id="KW-0472">Membrane</keyword>
<comment type="caution">
    <text evidence="7">Lacks conserved residue(s) required for the propagation of feature annotation.</text>
</comment>
<dbReference type="InterPro" id="IPR032818">
    <property type="entry name" value="DedA-like"/>
</dbReference>
<keyword evidence="3 7" id="KW-1003">Cell membrane</keyword>
<organism evidence="10 11">
    <name type="scientific">Epidermidibacterium keratini</name>
    <dbReference type="NCBI Taxonomy" id="1891644"/>
    <lineage>
        <taxon>Bacteria</taxon>
        <taxon>Bacillati</taxon>
        <taxon>Actinomycetota</taxon>
        <taxon>Actinomycetes</taxon>
        <taxon>Sporichthyales</taxon>
        <taxon>Sporichthyaceae</taxon>
        <taxon>Epidermidibacterium</taxon>
    </lineage>
</organism>
<proteinExistence type="inferred from homology"/>
<accession>A0A7L4YT68</accession>
<name>A0A7L4YT68_9ACTN</name>
<evidence type="ECO:0000259" key="9">
    <source>
        <dbReference type="Pfam" id="PF09335"/>
    </source>
</evidence>
<feature type="transmembrane region" description="Helical" evidence="7">
    <location>
        <begin position="7"/>
        <end position="27"/>
    </location>
</feature>
<keyword evidence="4 7" id="KW-0812">Transmembrane</keyword>
<evidence type="ECO:0000256" key="5">
    <source>
        <dbReference type="ARBA" id="ARBA00022989"/>
    </source>
</evidence>
<feature type="domain" description="VTT" evidence="9">
    <location>
        <begin position="27"/>
        <end position="153"/>
    </location>
</feature>
<dbReference type="PANTHER" id="PTHR30353">
    <property type="entry name" value="INNER MEMBRANE PROTEIN DEDA-RELATED"/>
    <property type="match status" value="1"/>
</dbReference>
<evidence type="ECO:0000256" key="8">
    <source>
        <dbReference type="SAM" id="MobiDB-lite"/>
    </source>
</evidence>